<proteinExistence type="evidence at protein level"/>
<reference evidence="3" key="3">
    <citation type="journal article" date="2022" name="Science">
        <title>RNA-activated protein cleavage with a CRISPR-associated endopeptidase.</title>
        <authorList>
            <person name="Strecker J."/>
            <person name="Demircioglu F.E."/>
            <person name="Li D."/>
            <person name="Faure G."/>
            <person name="Wilkinson M.E."/>
            <person name="Gootenberg J.S."/>
            <person name="Abudayyeh O.O."/>
            <person name="Nishimasu H."/>
            <person name="Macrae R.K."/>
            <person name="Zhang F."/>
        </authorList>
    </citation>
    <scope>STRUCTURE BY ELECTRON MICROSCOPY (2.53 ANGSTROMS) OF 1-426 AND 434-565</scope>
</reference>
<organism evidence="1 2">
    <name type="scientific">Desulfonema ishimotonii</name>
    <dbReference type="NCBI Taxonomy" id="45657"/>
    <lineage>
        <taxon>Bacteria</taxon>
        <taxon>Pseudomonadati</taxon>
        <taxon>Thermodesulfobacteriota</taxon>
        <taxon>Desulfobacteria</taxon>
        <taxon>Desulfobacterales</taxon>
        <taxon>Desulfococcaceae</taxon>
        <taxon>Desulfonema</taxon>
    </lineage>
</organism>
<evidence type="ECO:0000313" key="1">
    <source>
        <dbReference type="EMBL" id="GBC60135.1"/>
    </source>
</evidence>
<dbReference type="EMDB" id="EMD-28065"/>
<dbReference type="Proteomes" id="UP000288096">
    <property type="component" value="Unassembled WGS sequence"/>
</dbReference>
<dbReference type="SMR" id="A0A401FT41"/>
<name>A0A401FT41_9BACT</name>
<reference evidence="2" key="1">
    <citation type="submission" date="2017-11" db="EMBL/GenBank/DDBJ databases">
        <authorList>
            <person name="Watanabe M."/>
            <person name="Kojima H."/>
        </authorList>
    </citation>
    <scope>NUCLEOTIDE SEQUENCE [LARGE SCALE GENOMIC DNA]</scope>
    <source>
        <strain evidence="2">Tokyo 01</strain>
    </source>
</reference>
<reference evidence="2" key="2">
    <citation type="submission" date="2019-01" db="EMBL/GenBank/DDBJ databases">
        <title>Genome sequence of Desulfonema ishimotonii strain Tokyo 01.</title>
        <authorList>
            <person name="Fukui M."/>
        </authorList>
    </citation>
    <scope>NUCLEOTIDE SEQUENCE [LARGE SCALE GENOMIC DNA]</scope>
    <source>
        <strain evidence="2">Tokyo 01</strain>
    </source>
</reference>
<dbReference type="AlphaFoldDB" id="A0A401FT41"/>
<dbReference type="RefSeq" id="WP_124327587.1">
    <property type="nucleotide sequence ID" value="NZ_BEXT01000001.1"/>
</dbReference>
<evidence type="ECO:0000313" key="2">
    <source>
        <dbReference type="Proteomes" id="UP000288096"/>
    </source>
</evidence>
<comment type="caution">
    <text evidence="1">The sequence shown here is derived from an EMBL/GenBank/DDBJ whole genome shotgun (WGS) entry which is preliminary data.</text>
</comment>
<keyword evidence="2" id="KW-1185">Reference proteome</keyword>
<sequence>MNTTTYNTTTDALLEWGKVYFQKEDFSEFLDNLEAYISDAGDSLKDELESGVEKLVLGIKSAEAVIFGEAVIGTTPENEAWYDAEESFLTLDCAVWLSQALDRVVRRQDASLADSLIARLDEAINRVAEKLYADNLSPLRFSSLNEIRRSALEATDEKYHYLFPWHGAACDVDENILLILTEEYHLIGADKAGANLSEELRGDLPFIFAELERDEVLRAYVEKENALSLALENTMREHWAFGLLEAARDEGYNHPYPADVGMRIHQVARAVFSQTNLSPAERLAVAIAGACFTPEISEDRRLEILLDCEERVCEIEAPTGDDTSVRVIKDLKALADHRVRHEIPAESLVSLWFEQIEAAGTDFDTKTPMDELVLRMLSDNVITLSVDRKAASQTETDDVKPQKGKIIPFPVPDIANDEVEYQKAVGMKKDKKAANDSKVKFPGLLEIQGCRDGDKAILLEDTDDAAANHRKLFSILKAGKLNSAFFIQSDDGEWVESESKPTMEDNRIILHDSHHSSFVWILDTGSMQLRQSVKCVKDALNKKTGSAKKLKPKTMIVWVTIPQEG</sequence>
<accession>A0A401FT41</accession>
<dbReference type="PDB" id="8EEY">
    <property type="method" value="EM"/>
    <property type="resolution" value="2.53 A"/>
    <property type="chains" value="E=1-426, E=434-565"/>
</dbReference>
<protein>
    <submittedName>
        <fullName evidence="1">Uncharacterized protein</fullName>
    </submittedName>
</protein>
<dbReference type="NCBIfam" id="NF041234">
    <property type="entry name" value="CAS_csx30"/>
    <property type="match status" value="1"/>
</dbReference>
<dbReference type="EMBL" id="BEXT01000001">
    <property type="protein sequence ID" value="GBC60135.1"/>
    <property type="molecule type" value="Genomic_DNA"/>
</dbReference>
<keyword evidence="3" id="KW-0002">3D-structure</keyword>
<evidence type="ECO:0007829" key="3">
    <source>
        <dbReference type="PDB" id="8EEY"/>
    </source>
</evidence>
<gene>
    <name evidence="1" type="ORF">DENIS_1080</name>
</gene>